<feature type="domain" description="DUF6537" evidence="1">
    <location>
        <begin position="1"/>
        <end position="78"/>
    </location>
</feature>
<proteinExistence type="predicted"/>
<evidence type="ECO:0000313" key="3">
    <source>
        <dbReference type="Proteomes" id="UP000249135"/>
    </source>
</evidence>
<dbReference type="InterPro" id="IPR046667">
    <property type="entry name" value="DUF6537"/>
</dbReference>
<evidence type="ECO:0000259" key="1">
    <source>
        <dbReference type="Pfam" id="PF20169"/>
    </source>
</evidence>
<evidence type="ECO:0000313" key="2">
    <source>
        <dbReference type="EMBL" id="PZQ54515.1"/>
    </source>
</evidence>
<organism evidence="2 3">
    <name type="scientific">Variovorax paradoxus</name>
    <dbReference type="NCBI Taxonomy" id="34073"/>
    <lineage>
        <taxon>Bacteria</taxon>
        <taxon>Pseudomonadati</taxon>
        <taxon>Pseudomonadota</taxon>
        <taxon>Betaproteobacteria</taxon>
        <taxon>Burkholderiales</taxon>
        <taxon>Comamonadaceae</taxon>
        <taxon>Variovorax</taxon>
    </lineage>
</organism>
<accession>A0A2W5NV23</accession>
<dbReference type="Proteomes" id="UP000249135">
    <property type="component" value="Unassembled WGS sequence"/>
</dbReference>
<comment type="caution">
    <text evidence="2">The sequence shown here is derived from an EMBL/GenBank/DDBJ whole genome shotgun (WGS) entry which is preliminary data.</text>
</comment>
<dbReference type="EMBL" id="QFPP01000937">
    <property type="protein sequence ID" value="PZQ54515.1"/>
    <property type="molecule type" value="Genomic_DNA"/>
</dbReference>
<reference evidence="2 3" key="1">
    <citation type="submission" date="2017-08" db="EMBL/GenBank/DDBJ databases">
        <title>Infants hospitalized years apart are colonized by the same room-sourced microbial strains.</title>
        <authorList>
            <person name="Brooks B."/>
            <person name="Olm M.R."/>
            <person name="Firek B.A."/>
            <person name="Baker R."/>
            <person name="Thomas B.C."/>
            <person name="Morowitz M.J."/>
            <person name="Banfield J.F."/>
        </authorList>
    </citation>
    <scope>NUCLEOTIDE SEQUENCE [LARGE SCALE GENOMIC DNA]</scope>
    <source>
        <strain evidence="2">S2_005_003_R2_41</strain>
    </source>
</reference>
<sequence length="95" mass="10536">AKLKGLRGTVLDPFGRTEERKTERALIGEYRATVEELLRGLAPGNHALAVEIAALPEQIRGYGHVKERNLAAARIRWNDLLARWRAPQGGQRAVA</sequence>
<dbReference type="Pfam" id="PF20169">
    <property type="entry name" value="DUF6537"/>
    <property type="match status" value="1"/>
</dbReference>
<feature type="non-terminal residue" evidence="2">
    <location>
        <position position="1"/>
    </location>
</feature>
<protein>
    <recommendedName>
        <fullName evidence="1">DUF6537 domain-containing protein</fullName>
    </recommendedName>
</protein>
<gene>
    <name evidence="2" type="ORF">DI563_32635</name>
</gene>
<name>A0A2W5NV23_VARPD</name>
<dbReference type="AlphaFoldDB" id="A0A2W5NV23"/>